<dbReference type="InParanoid" id="A0A212RMP3"/>
<name>A0A212RMP3_9CHLR</name>
<keyword evidence="2" id="KW-0378">Hydrolase</keyword>
<keyword evidence="3" id="KW-1185">Reference proteome</keyword>
<evidence type="ECO:0000313" key="3">
    <source>
        <dbReference type="Proteomes" id="UP000197025"/>
    </source>
</evidence>
<dbReference type="PANTHER" id="PTHR37168">
    <property type="entry name" value="CRISPR-ASSOCIATED EXONUCLEASE CAS4"/>
    <property type="match status" value="1"/>
</dbReference>
<reference evidence="3" key="1">
    <citation type="submission" date="2017-06" db="EMBL/GenBank/DDBJ databases">
        <authorList>
            <person name="Varghese N."/>
            <person name="Submissions S."/>
        </authorList>
    </citation>
    <scope>NUCLEOTIDE SEQUENCE [LARGE SCALE GENOMIC DNA]</scope>
    <source>
        <strain evidence="3">JAD2</strain>
    </source>
</reference>
<protein>
    <submittedName>
        <fullName evidence="2">CRISPR-associated exonuclease Cas4</fullName>
    </submittedName>
</protein>
<proteinExistence type="predicted"/>
<dbReference type="Proteomes" id="UP000197025">
    <property type="component" value="Unassembled WGS sequence"/>
</dbReference>
<dbReference type="GO" id="GO:0004527">
    <property type="term" value="F:exonuclease activity"/>
    <property type="evidence" value="ECO:0007669"/>
    <property type="project" value="UniProtKB-KW"/>
</dbReference>
<evidence type="ECO:0000313" key="2">
    <source>
        <dbReference type="EMBL" id="SNB73799.1"/>
    </source>
</evidence>
<gene>
    <name evidence="2" type="ORF">SAMN02746019_00019760</name>
</gene>
<dbReference type="AlphaFoldDB" id="A0A212RMP3"/>
<dbReference type="Gene3D" id="3.90.320.10">
    <property type="match status" value="1"/>
</dbReference>
<keyword evidence="2" id="KW-0269">Exonuclease</keyword>
<feature type="domain" description="DUF83" evidence="1">
    <location>
        <begin position="31"/>
        <end position="187"/>
    </location>
</feature>
<organism evidence="2 3">
    <name type="scientific">Thermoflexus hugenholtzii JAD2</name>
    <dbReference type="NCBI Taxonomy" id="877466"/>
    <lineage>
        <taxon>Bacteria</taxon>
        <taxon>Bacillati</taxon>
        <taxon>Chloroflexota</taxon>
        <taxon>Thermoflexia</taxon>
        <taxon>Thermoflexales</taxon>
        <taxon>Thermoflexaceae</taxon>
        <taxon>Thermoflexus</taxon>
    </lineage>
</organism>
<sequence>MDPEREEELWDFLRQAMRLSEDDFERLKVGGLKMNYLRVCPRKLWLFAHQVRLEADAEAVALGRLTHERAYRDRPRRSLLLENLLAIDVLEGEGTLLEIKHAPTFIEAARLQLRYYLYFLARRGVHLRGELRFPRQRRRETVTLDAAAVAEVEAALEEIARIEALPIPPAAPWMPACRRCAYAPLCWG</sequence>
<dbReference type="OrthoDB" id="9794720at2"/>
<accession>A0A212RMP3</accession>
<dbReference type="Pfam" id="PF01930">
    <property type="entry name" value="Cas_Cas4"/>
    <property type="match status" value="1"/>
</dbReference>
<dbReference type="RefSeq" id="WP_088572225.1">
    <property type="nucleotide sequence ID" value="NZ_FYEK01000071.1"/>
</dbReference>
<dbReference type="EMBL" id="FYEK01000071">
    <property type="protein sequence ID" value="SNB73799.1"/>
    <property type="molecule type" value="Genomic_DNA"/>
</dbReference>
<dbReference type="InterPro" id="IPR022765">
    <property type="entry name" value="Dna2/Cas4_DUF83"/>
</dbReference>
<dbReference type="PANTHER" id="PTHR37168:SF1">
    <property type="entry name" value="CRISPR-ASSOCIATED EXONUCLEASE CAS4"/>
    <property type="match status" value="1"/>
</dbReference>
<dbReference type="InterPro" id="IPR011604">
    <property type="entry name" value="PDDEXK-like_dom_sf"/>
</dbReference>
<evidence type="ECO:0000259" key="1">
    <source>
        <dbReference type="Pfam" id="PF01930"/>
    </source>
</evidence>
<keyword evidence="2" id="KW-0540">Nuclease</keyword>